<dbReference type="OrthoDB" id="2506808at2759"/>
<accession>A0A0L6UU78</accession>
<protein>
    <submittedName>
        <fullName evidence="1">Uncharacterized protein</fullName>
    </submittedName>
</protein>
<evidence type="ECO:0000313" key="1">
    <source>
        <dbReference type="EMBL" id="KNZ52098.1"/>
    </source>
</evidence>
<dbReference type="PANTHER" id="PTHR31912">
    <property type="entry name" value="IP13529P"/>
    <property type="match status" value="1"/>
</dbReference>
<dbReference type="PANTHER" id="PTHR31912:SF34">
    <property type="entry name" value="NOTOCHORD-RELATED PROTEIN"/>
    <property type="match status" value="1"/>
</dbReference>
<comment type="caution">
    <text evidence="1">The sequence shown here is derived from an EMBL/GenBank/DDBJ whole genome shotgun (WGS) entry which is preliminary data.</text>
</comment>
<evidence type="ECO:0000313" key="2">
    <source>
        <dbReference type="Proteomes" id="UP000037035"/>
    </source>
</evidence>
<dbReference type="AlphaFoldDB" id="A0A0L6UU78"/>
<sequence length="380" mass="43543">MTVIPGQEISGYFRLPYSWRLHNIMSRSIYLQVWSSFSMCDVILPHWESIRIMMAIFHKLLKLTMIENVTVLNTKCFSLSIKEILQHVRIGKPAGSMKWLAHLGREYRVQMVSVMGKHFYIYEPVQLRRANHPIVVPIFFYSHQDTIIYAKCVHPQIIKVDSKHSQTSNNQIPAHLDYHSSMVEDALVSDFGWSYSDVILPDGFKFIDSFGGHIAEMDGKDLSYIEVPNPWRKKGRGKLIYHMPLNLYADNTSGNNSKRWNKHISLYFTVSGLSPKMNNMEYAKVLEIAESIVEQLNDLATNGCIGYDPMIQQEVLIMSMPLCFMADSPMAAGVTNTPHPGRANNPCRICHLRNFLVFQHFLPKGNGPTQLSIHKRKGNQ</sequence>
<keyword evidence="2" id="KW-1185">Reference proteome</keyword>
<dbReference type="Proteomes" id="UP000037035">
    <property type="component" value="Unassembled WGS sequence"/>
</dbReference>
<proteinExistence type="predicted"/>
<dbReference type="VEuPathDB" id="FungiDB:VP01_3699g1"/>
<gene>
    <name evidence="1" type="ORF">VP01_3699g1</name>
</gene>
<reference evidence="1 2" key="1">
    <citation type="submission" date="2015-08" db="EMBL/GenBank/DDBJ databases">
        <title>Next Generation Sequencing and Analysis of the Genome of Puccinia sorghi L Schw, the Causal Agent of Maize Common Rust.</title>
        <authorList>
            <person name="Rochi L."/>
            <person name="Burguener G."/>
            <person name="Darino M."/>
            <person name="Turjanski A."/>
            <person name="Kreff E."/>
            <person name="Dieguez M.J."/>
            <person name="Sacco F."/>
        </authorList>
    </citation>
    <scope>NUCLEOTIDE SEQUENCE [LARGE SCALE GENOMIC DNA]</scope>
    <source>
        <strain evidence="1 2">RO10H11247</strain>
    </source>
</reference>
<organism evidence="1 2">
    <name type="scientific">Puccinia sorghi</name>
    <dbReference type="NCBI Taxonomy" id="27349"/>
    <lineage>
        <taxon>Eukaryota</taxon>
        <taxon>Fungi</taxon>
        <taxon>Dikarya</taxon>
        <taxon>Basidiomycota</taxon>
        <taxon>Pucciniomycotina</taxon>
        <taxon>Pucciniomycetes</taxon>
        <taxon>Pucciniales</taxon>
        <taxon>Pucciniaceae</taxon>
        <taxon>Puccinia</taxon>
    </lineage>
</organism>
<name>A0A0L6UU78_9BASI</name>
<dbReference type="EMBL" id="LAVV01008722">
    <property type="protein sequence ID" value="KNZ52098.1"/>
    <property type="molecule type" value="Genomic_DNA"/>
</dbReference>